<name>A0ABP7ZR63_9MICO</name>
<proteinExistence type="predicted"/>
<dbReference type="Proteomes" id="UP001501079">
    <property type="component" value="Unassembled WGS sequence"/>
</dbReference>
<feature type="region of interest" description="Disordered" evidence="1">
    <location>
        <begin position="29"/>
        <end position="66"/>
    </location>
</feature>
<feature type="compositionally biased region" description="Basic and acidic residues" evidence="1">
    <location>
        <begin position="36"/>
        <end position="54"/>
    </location>
</feature>
<evidence type="ECO:0000256" key="1">
    <source>
        <dbReference type="SAM" id="MobiDB-lite"/>
    </source>
</evidence>
<reference evidence="3" key="1">
    <citation type="journal article" date="2019" name="Int. J. Syst. Evol. Microbiol.">
        <title>The Global Catalogue of Microorganisms (GCM) 10K type strain sequencing project: providing services to taxonomists for standard genome sequencing and annotation.</title>
        <authorList>
            <consortium name="The Broad Institute Genomics Platform"/>
            <consortium name="The Broad Institute Genome Sequencing Center for Infectious Disease"/>
            <person name="Wu L."/>
            <person name="Ma J."/>
        </authorList>
    </citation>
    <scope>NUCLEOTIDE SEQUENCE [LARGE SCALE GENOMIC DNA]</scope>
    <source>
        <strain evidence="3">JCM 17591</strain>
    </source>
</reference>
<comment type="caution">
    <text evidence="2">The sequence shown here is derived from an EMBL/GenBank/DDBJ whole genome shotgun (WGS) entry which is preliminary data.</text>
</comment>
<sequence>MSDSAARDGPALAVRLGRAQVEVFAGKKRAIAKAPNGREDRGDRGDRGDRDKLAGRKPANCRRGYAESRGSLMTSGTGTYICRRRAASPAIPIASSSAT</sequence>
<organism evidence="2 3">
    <name type="scientific">Gryllotalpicola koreensis</name>
    <dbReference type="NCBI Taxonomy" id="993086"/>
    <lineage>
        <taxon>Bacteria</taxon>
        <taxon>Bacillati</taxon>
        <taxon>Actinomycetota</taxon>
        <taxon>Actinomycetes</taxon>
        <taxon>Micrococcales</taxon>
        <taxon>Microbacteriaceae</taxon>
        <taxon>Gryllotalpicola</taxon>
    </lineage>
</organism>
<evidence type="ECO:0000313" key="3">
    <source>
        <dbReference type="Proteomes" id="UP001501079"/>
    </source>
</evidence>
<protein>
    <submittedName>
        <fullName evidence="2">Uncharacterized protein</fullName>
    </submittedName>
</protein>
<accession>A0ABP7ZR63</accession>
<gene>
    <name evidence="2" type="ORF">GCM10022287_02670</name>
</gene>
<dbReference type="EMBL" id="BAABBW010000001">
    <property type="protein sequence ID" value="GAA4168080.1"/>
    <property type="molecule type" value="Genomic_DNA"/>
</dbReference>
<evidence type="ECO:0000313" key="2">
    <source>
        <dbReference type="EMBL" id="GAA4168080.1"/>
    </source>
</evidence>
<keyword evidence="3" id="KW-1185">Reference proteome</keyword>